<gene>
    <name evidence="15" type="ORF">GSLYS_00014286001</name>
</gene>
<evidence type="ECO:0000256" key="3">
    <source>
        <dbReference type="ARBA" id="ARBA00022461"/>
    </source>
</evidence>
<dbReference type="Gene3D" id="2.60.470.10">
    <property type="entry name" value="Acid-sensing ion channels like domains"/>
    <property type="match status" value="1"/>
</dbReference>
<dbReference type="InterPro" id="IPR001873">
    <property type="entry name" value="ENaC"/>
</dbReference>
<keyword evidence="6" id="KW-0915">Sodium</keyword>
<keyword evidence="8 14" id="KW-0472">Membrane</keyword>
<keyword evidence="5 14" id="KW-1133">Transmembrane helix</keyword>
<dbReference type="GO" id="GO:0005886">
    <property type="term" value="C:plasma membrane"/>
    <property type="evidence" value="ECO:0007669"/>
    <property type="project" value="TreeGrafter"/>
</dbReference>
<dbReference type="PANTHER" id="PTHR11690">
    <property type="entry name" value="AMILORIDE-SENSITIVE SODIUM CHANNEL-RELATED"/>
    <property type="match status" value="1"/>
</dbReference>
<keyword evidence="3 12" id="KW-0894">Sodium channel</keyword>
<keyword evidence="2 12" id="KW-0813">Transport</keyword>
<proteinExistence type="inferred from homology"/>
<evidence type="ECO:0000256" key="10">
    <source>
        <dbReference type="ARBA" id="ARBA00023201"/>
    </source>
</evidence>
<protein>
    <submittedName>
        <fullName evidence="15">Uncharacterized protein</fullName>
    </submittedName>
</protein>
<evidence type="ECO:0000256" key="9">
    <source>
        <dbReference type="ARBA" id="ARBA00023180"/>
    </source>
</evidence>
<comment type="subcellular location">
    <subcellularLocation>
        <location evidence="1">Membrane</location>
        <topology evidence="1">Multi-pass membrane protein</topology>
    </subcellularLocation>
</comment>
<keyword evidence="4 12" id="KW-0812">Transmembrane</keyword>
<feature type="transmembrane region" description="Helical" evidence="14">
    <location>
        <begin position="127"/>
        <end position="147"/>
    </location>
</feature>
<comment type="caution">
    <text evidence="15">The sequence shown here is derived from an EMBL/GenBank/DDBJ whole genome shotgun (WGS) entry which is preliminary data.</text>
</comment>
<reference evidence="15 16" key="1">
    <citation type="submission" date="2024-04" db="EMBL/GenBank/DDBJ databases">
        <authorList>
            <consortium name="Genoscope - CEA"/>
            <person name="William W."/>
        </authorList>
    </citation>
    <scope>NUCLEOTIDE SEQUENCE [LARGE SCALE GENOMIC DNA]</scope>
</reference>
<dbReference type="FunFam" id="1.10.287.770:FF:000001">
    <property type="entry name" value="Acid-sensing ion channel subunit 1"/>
    <property type="match status" value="1"/>
</dbReference>
<evidence type="ECO:0000313" key="15">
    <source>
        <dbReference type="EMBL" id="CAL1540637.1"/>
    </source>
</evidence>
<name>A0AAV2I744_LYMST</name>
<dbReference type="AlphaFoldDB" id="A0AAV2I744"/>
<dbReference type="EMBL" id="CAXITT010000391">
    <property type="protein sequence ID" value="CAL1540637.1"/>
    <property type="molecule type" value="Genomic_DNA"/>
</dbReference>
<dbReference type="GO" id="GO:0015280">
    <property type="term" value="F:ligand-gated sodium channel activity"/>
    <property type="evidence" value="ECO:0007669"/>
    <property type="project" value="TreeGrafter"/>
</dbReference>
<evidence type="ECO:0000256" key="1">
    <source>
        <dbReference type="ARBA" id="ARBA00004141"/>
    </source>
</evidence>
<dbReference type="Pfam" id="PF00858">
    <property type="entry name" value="ASC"/>
    <property type="match status" value="1"/>
</dbReference>
<evidence type="ECO:0000256" key="4">
    <source>
        <dbReference type="ARBA" id="ARBA00022692"/>
    </source>
</evidence>
<feature type="region of interest" description="Disordered" evidence="13">
    <location>
        <begin position="65"/>
        <end position="91"/>
    </location>
</feature>
<evidence type="ECO:0000256" key="12">
    <source>
        <dbReference type="RuleBase" id="RU000679"/>
    </source>
</evidence>
<evidence type="ECO:0000256" key="8">
    <source>
        <dbReference type="ARBA" id="ARBA00023136"/>
    </source>
</evidence>
<evidence type="ECO:0000256" key="5">
    <source>
        <dbReference type="ARBA" id="ARBA00022989"/>
    </source>
</evidence>
<dbReference type="PANTHER" id="PTHR11690:SF248">
    <property type="entry name" value="PICKPOCKET 17, ISOFORM A"/>
    <property type="match status" value="1"/>
</dbReference>
<evidence type="ECO:0000256" key="11">
    <source>
        <dbReference type="ARBA" id="ARBA00023303"/>
    </source>
</evidence>
<feature type="compositionally biased region" description="Basic and acidic residues" evidence="13">
    <location>
        <begin position="68"/>
        <end position="85"/>
    </location>
</feature>
<sequence>MEHHSRKPALPSGWSTLTDSHHHDPYQEFSSRSGINNIEPNFNLSVKYADRYGNMPQVDATRIPHNGEQAHEDSPRQAAVGHDETTSQIKTRRRRDITRVLSKYAEKASLNGVTFIGASKNPYVKTIWSILLAAAIGAMIYHLYSLLSSFLEYKKQTKVSLSFSSLQFPAVTVCNINILRKSMVNETSKEIREYVENMTTRVMLDRLGACSDSEYDEEDCWDESDDTSVVDKSFYDQTFPDSWESEGQQSSFTDVFDKFRNLMNGQPLEKRQKWGHQIEDMLLHCSFAGKKCYAKNFTHFISGTYGNCFTLQYSKFISRKAGPDGGLELVFFLENHEFLEGITTGSGIHVVIHEQKTTPFPEDEGIAIAPATQTIIGMKQVQIERLGSPYGPCKAVNSFEKKYNVTYTRTTCQKICEQNLIRSKCNCTDGKSPNLNVIMGPADLEPCKSTEQIKCFTKMTFDFDSKNNLCDCDGLCRERGFEQSISSRQWPSLSFSRVLVETVCKNVSNDTCDLLKERFGQSSWELVENFIKLNIYYKDLNYELLKESPDYEMVNLWSDIGGTIGLWIGLSVLGVCELLFLLVQVLIKCCDGGKRKQASESRHTVNSR</sequence>
<keyword evidence="11 12" id="KW-0407">Ion channel</keyword>
<dbReference type="Proteomes" id="UP001497497">
    <property type="component" value="Unassembled WGS sequence"/>
</dbReference>
<dbReference type="Gene3D" id="1.10.287.770">
    <property type="entry name" value="YojJ-like"/>
    <property type="match status" value="1"/>
</dbReference>
<feature type="region of interest" description="Disordered" evidence="13">
    <location>
        <begin position="1"/>
        <end position="34"/>
    </location>
</feature>
<evidence type="ECO:0000256" key="6">
    <source>
        <dbReference type="ARBA" id="ARBA00023053"/>
    </source>
</evidence>
<comment type="similarity">
    <text evidence="12">Belongs to the amiloride-sensitive sodium channel (TC 1.A.6) family.</text>
</comment>
<keyword evidence="9" id="KW-0325">Glycoprotein</keyword>
<keyword evidence="10 12" id="KW-0739">Sodium transport</keyword>
<keyword evidence="16" id="KW-1185">Reference proteome</keyword>
<dbReference type="PRINTS" id="PR01078">
    <property type="entry name" value="AMINACHANNEL"/>
</dbReference>
<feature type="transmembrane region" description="Helical" evidence="14">
    <location>
        <begin position="564"/>
        <end position="587"/>
    </location>
</feature>
<evidence type="ECO:0000256" key="13">
    <source>
        <dbReference type="SAM" id="MobiDB-lite"/>
    </source>
</evidence>
<evidence type="ECO:0000256" key="7">
    <source>
        <dbReference type="ARBA" id="ARBA00023065"/>
    </source>
</evidence>
<evidence type="ECO:0000313" key="16">
    <source>
        <dbReference type="Proteomes" id="UP001497497"/>
    </source>
</evidence>
<keyword evidence="7 12" id="KW-0406">Ion transport</keyword>
<accession>A0AAV2I744</accession>
<evidence type="ECO:0000256" key="14">
    <source>
        <dbReference type="SAM" id="Phobius"/>
    </source>
</evidence>
<organism evidence="15 16">
    <name type="scientific">Lymnaea stagnalis</name>
    <name type="common">Great pond snail</name>
    <name type="synonym">Helix stagnalis</name>
    <dbReference type="NCBI Taxonomy" id="6523"/>
    <lineage>
        <taxon>Eukaryota</taxon>
        <taxon>Metazoa</taxon>
        <taxon>Spiralia</taxon>
        <taxon>Lophotrochozoa</taxon>
        <taxon>Mollusca</taxon>
        <taxon>Gastropoda</taxon>
        <taxon>Heterobranchia</taxon>
        <taxon>Euthyneura</taxon>
        <taxon>Panpulmonata</taxon>
        <taxon>Hygrophila</taxon>
        <taxon>Lymnaeoidea</taxon>
        <taxon>Lymnaeidae</taxon>
        <taxon>Lymnaea</taxon>
    </lineage>
</organism>
<evidence type="ECO:0000256" key="2">
    <source>
        <dbReference type="ARBA" id="ARBA00022448"/>
    </source>
</evidence>